<evidence type="ECO:0000313" key="1">
    <source>
        <dbReference type="EnsemblPlants" id="AVESA.00010b.r2.4AG0643930.1.CDS.1"/>
    </source>
</evidence>
<dbReference type="Proteomes" id="UP001732700">
    <property type="component" value="Chromosome 4A"/>
</dbReference>
<keyword evidence="2" id="KW-1185">Reference proteome</keyword>
<evidence type="ECO:0000313" key="2">
    <source>
        <dbReference type="Proteomes" id="UP001732700"/>
    </source>
</evidence>
<sequence length="128" mass="14041">MEANRGLCELTLRLGSSSLAPPEPPGLFLCVYCGRKFYNSQAFGGHQNAHKEERSLARRRLDIAAATRAHAASLSSSAPSPQHAPRPARFFPAAKKVRMERQEERGRSFPEHGVASRTSDGLDLSLKL</sequence>
<name>A0ACD5WIA3_AVESA</name>
<dbReference type="EnsemblPlants" id="AVESA.00010b.r2.4AG0643930.1">
    <property type="protein sequence ID" value="AVESA.00010b.r2.4AG0643930.1.CDS.1"/>
    <property type="gene ID" value="AVESA.00010b.r2.4AG0643930"/>
</dbReference>
<reference evidence="1" key="2">
    <citation type="submission" date="2025-09" db="UniProtKB">
        <authorList>
            <consortium name="EnsemblPlants"/>
        </authorList>
    </citation>
    <scope>IDENTIFICATION</scope>
</reference>
<reference evidence="1" key="1">
    <citation type="submission" date="2021-05" db="EMBL/GenBank/DDBJ databases">
        <authorList>
            <person name="Scholz U."/>
            <person name="Mascher M."/>
            <person name="Fiebig A."/>
        </authorList>
    </citation>
    <scope>NUCLEOTIDE SEQUENCE [LARGE SCALE GENOMIC DNA]</scope>
</reference>
<protein>
    <submittedName>
        <fullName evidence="1">Uncharacterized protein</fullName>
    </submittedName>
</protein>
<proteinExistence type="predicted"/>
<organism evidence="1 2">
    <name type="scientific">Avena sativa</name>
    <name type="common">Oat</name>
    <dbReference type="NCBI Taxonomy" id="4498"/>
    <lineage>
        <taxon>Eukaryota</taxon>
        <taxon>Viridiplantae</taxon>
        <taxon>Streptophyta</taxon>
        <taxon>Embryophyta</taxon>
        <taxon>Tracheophyta</taxon>
        <taxon>Spermatophyta</taxon>
        <taxon>Magnoliopsida</taxon>
        <taxon>Liliopsida</taxon>
        <taxon>Poales</taxon>
        <taxon>Poaceae</taxon>
        <taxon>BOP clade</taxon>
        <taxon>Pooideae</taxon>
        <taxon>Poodae</taxon>
        <taxon>Poeae</taxon>
        <taxon>Poeae Chloroplast Group 1 (Aveneae type)</taxon>
        <taxon>Aveninae</taxon>
        <taxon>Avena</taxon>
    </lineage>
</organism>
<accession>A0ACD5WIA3</accession>